<accession>A0AAD3SDA6</accession>
<dbReference type="AlphaFoldDB" id="A0AAD3SDA6"/>
<comment type="caution">
    <text evidence="1">The sequence shown here is derived from an EMBL/GenBank/DDBJ whole genome shotgun (WGS) entry which is preliminary data.</text>
</comment>
<keyword evidence="2" id="KW-1185">Reference proteome</keyword>
<protein>
    <submittedName>
        <fullName evidence="1">Uncharacterized protein</fullName>
    </submittedName>
</protein>
<dbReference type="PANTHER" id="PTHR35125:SF2">
    <property type="entry name" value="PROTEIN PATRONUS 2-LIKE"/>
    <property type="match status" value="1"/>
</dbReference>
<dbReference type="PANTHER" id="PTHR35125">
    <property type="entry name" value="NEURON NAVIGATOR 1-LIKE-RELATED"/>
    <property type="match status" value="1"/>
</dbReference>
<gene>
    <name evidence="1" type="ORF">Nepgr_010802</name>
</gene>
<name>A0AAD3SDA6_NEPGR</name>
<evidence type="ECO:0000313" key="2">
    <source>
        <dbReference type="Proteomes" id="UP001279734"/>
    </source>
</evidence>
<dbReference type="InterPro" id="IPR039326">
    <property type="entry name" value="Patronus"/>
</dbReference>
<dbReference type="EMBL" id="BSYO01000008">
    <property type="protein sequence ID" value="GMH08962.1"/>
    <property type="molecule type" value="Genomic_DNA"/>
</dbReference>
<sequence length="262" mass="28891">MASQTRSIIQDQSLNVQENGFGIGGKKPIAYSQKKGTLEEKNGKLKTRKPLQVLNRNNSENVGSIGADTGTSKAKSAAYKIEHRCKAQEIKEKILARKPLGQVSNACRDTTNSTKQPRTKGTQLKNVSDDLLAWNTADMPSSSAVEEKCLHDHQECVKEQRQTMSFDYFLETVGLRKDYHATVVTPHRPVVSTSNLGAHMNCQEVDEIAMAEAGSGSPPLSPLLSPAMISSPKWWKMDHKYLEFSALKLKETPVIQKPTASP</sequence>
<organism evidence="1 2">
    <name type="scientific">Nepenthes gracilis</name>
    <name type="common">Slender pitcher plant</name>
    <dbReference type="NCBI Taxonomy" id="150966"/>
    <lineage>
        <taxon>Eukaryota</taxon>
        <taxon>Viridiplantae</taxon>
        <taxon>Streptophyta</taxon>
        <taxon>Embryophyta</taxon>
        <taxon>Tracheophyta</taxon>
        <taxon>Spermatophyta</taxon>
        <taxon>Magnoliopsida</taxon>
        <taxon>eudicotyledons</taxon>
        <taxon>Gunneridae</taxon>
        <taxon>Pentapetalae</taxon>
        <taxon>Caryophyllales</taxon>
        <taxon>Nepenthaceae</taxon>
        <taxon>Nepenthes</taxon>
    </lineage>
</organism>
<proteinExistence type="predicted"/>
<dbReference type="GO" id="GO:0007346">
    <property type="term" value="P:regulation of mitotic cell cycle"/>
    <property type="evidence" value="ECO:0007669"/>
    <property type="project" value="InterPro"/>
</dbReference>
<reference evidence="1" key="1">
    <citation type="submission" date="2023-05" db="EMBL/GenBank/DDBJ databases">
        <title>Nepenthes gracilis genome sequencing.</title>
        <authorList>
            <person name="Fukushima K."/>
        </authorList>
    </citation>
    <scope>NUCLEOTIDE SEQUENCE</scope>
    <source>
        <strain evidence="1">SING2019-196</strain>
    </source>
</reference>
<evidence type="ECO:0000313" key="1">
    <source>
        <dbReference type="EMBL" id="GMH08962.1"/>
    </source>
</evidence>
<dbReference type="Proteomes" id="UP001279734">
    <property type="component" value="Unassembled WGS sequence"/>
</dbReference>